<dbReference type="Proteomes" id="UP001501536">
    <property type="component" value="Unassembled WGS sequence"/>
</dbReference>
<sequence>MRIAIAGGTGTVGRHVVDVATERGHDVVVLSRSAGVDLTSPQPLDLAGVDAVVDVASIQTASAGASRAFFAAVTTKLLSAAHRAGVGHLVALSIVGSDVAPFGYYAGKAEQERLVSSGPVPWTILRATQFHEFAGQILERMRTGPFSVVPAMRSQPVAAREVAERLVELVETGPAGHAADLAGPRVERMADLSRRWAEATGTAARVLEVPVPGRFGRALRDGTLLPGAGADRGRLAFADWLAG</sequence>
<organism evidence="2 3">
    <name type="scientific">Zhihengliuella alba</name>
    <dbReference type="NCBI Taxonomy" id="547018"/>
    <lineage>
        <taxon>Bacteria</taxon>
        <taxon>Bacillati</taxon>
        <taxon>Actinomycetota</taxon>
        <taxon>Actinomycetes</taxon>
        <taxon>Micrococcales</taxon>
        <taxon>Micrococcaceae</taxon>
        <taxon>Zhihengliuella</taxon>
    </lineage>
</organism>
<dbReference type="InterPro" id="IPR016040">
    <property type="entry name" value="NAD(P)-bd_dom"/>
</dbReference>
<dbReference type="Pfam" id="PF13460">
    <property type="entry name" value="NAD_binding_10"/>
    <property type="match status" value="1"/>
</dbReference>
<dbReference type="EMBL" id="BAABCJ010000007">
    <property type="protein sequence ID" value="GAA3711663.1"/>
    <property type="molecule type" value="Genomic_DNA"/>
</dbReference>
<name>A0ABP7E386_9MICC</name>
<proteinExistence type="predicted"/>
<feature type="domain" description="NAD(P)-binding" evidence="1">
    <location>
        <begin position="7"/>
        <end position="170"/>
    </location>
</feature>
<evidence type="ECO:0000313" key="2">
    <source>
        <dbReference type="EMBL" id="GAA3711663.1"/>
    </source>
</evidence>
<reference evidence="3" key="1">
    <citation type="journal article" date="2019" name="Int. J. Syst. Evol. Microbiol.">
        <title>The Global Catalogue of Microorganisms (GCM) 10K type strain sequencing project: providing services to taxonomists for standard genome sequencing and annotation.</title>
        <authorList>
            <consortium name="The Broad Institute Genomics Platform"/>
            <consortium name="The Broad Institute Genome Sequencing Center for Infectious Disease"/>
            <person name="Wu L."/>
            <person name="Ma J."/>
        </authorList>
    </citation>
    <scope>NUCLEOTIDE SEQUENCE [LARGE SCALE GENOMIC DNA]</scope>
    <source>
        <strain evidence="3">JCM 16961</strain>
    </source>
</reference>
<keyword evidence="3" id="KW-1185">Reference proteome</keyword>
<dbReference type="RefSeq" id="WP_344885592.1">
    <property type="nucleotide sequence ID" value="NZ_BAABCJ010000007.1"/>
</dbReference>
<protein>
    <submittedName>
        <fullName evidence="2">NAD(P)H-binding protein</fullName>
    </submittedName>
</protein>
<dbReference type="PANTHER" id="PTHR12126">
    <property type="entry name" value="NADH-UBIQUINONE OXIDOREDUCTASE 39 KDA SUBUNIT-RELATED"/>
    <property type="match status" value="1"/>
</dbReference>
<comment type="caution">
    <text evidence="2">The sequence shown here is derived from an EMBL/GenBank/DDBJ whole genome shotgun (WGS) entry which is preliminary data.</text>
</comment>
<dbReference type="SUPFAM" id="SSF51735">
    <property type="entry name" value="NAD(P)-binding Rossmann-fold domains"/>
    <property type="match status" value="1"/>
</dbReference>
<dbReference type="Gene3D" id="3.40.50.720">
    <property type="entry name" value="NAD(P)-binding Rossmann-like Domain"/>
    <property type="match status" value="1"/>
</dbReference>
<accession>A0ABP7E386</accession>
<evidence type="ECO:0000313" key="3">
    <source>
        <dbReference type="Proteomes" id="UP001501536"/>
    </source>
</evidence>
<dbReference type="PANTHER" id="PTHR12126:SF11">
    <property type="entry name" value="NADH DEHYDROGENASE [UBIQUINONE] 1 ALPHA SUBCOMPLEX SUBUNIT 9, MITOCHONDRIAL"/>
    <property type="match status" value="1"/>
</dbReference>
<evidence type="ECO:0000259" key="1">
    <source>
        <dbReference type="Pfam" id="PF13460"/>
    </source>
</evidence>
<gene>
    <name evidence="2" type="ORF">GCM10022377_26340</name>
</gene>
<dbReference type="InterPro" id="IPR051207">
    <property type="entry name" value="ComplexI_NDUFA9_subunit"/>
</dbReference>
<dbReference type="InterPro" id="IPR036291">
    <property type="entry name" value="NAD(P)-bd_dom_sf"/>
</dbReference>